<feature type="chain" id="PRO_5047127246" description="Phage-related replication protein YjqB, UPF0714/DUF867 family" evidence="1">
    <location>
        <begin position="20"/>
        <end position="312"/>
    </location>
</feature>
<dbReference type="Gene3D" id="3.40.630.100">
    <property type="entry name" value="Poly-gamma-glutamate hydrolase, zinc-binding motif"/>
    <property type="match status" value="1"/>
</dbReference>
<name>A0ABP7MDY9_9ACTN</name>
<evidence type="ECO:0000313" key="2">
    <source>
        <dbReference type="EMBL" id="GAA3920750.1"/>
    </source>
</evidence>
<accession>A0ABP7MDY9</accession>
<keyword evidence="3" id="KW-1185">Reference proteome</keyword>
<protein>
    <recommendedName>
        <fullName evidence="4">Phage-related replication protein YjqB, UPF0714/DUF867 family</fullName>
    </recommendedName>
</protein>
<evidence type="ECO:0000256" key="1">
    <source>
        <dbReference type="SAM" id="SignalP"/>
    </source>
</evidence>
<evidence type="ECO:0000313" key="3">
    <source>
        <dbReference type="Proteomes" id="UP001501000"/>
    </source>
</evidence>
<evidence type="ECO:0008006" key="4">
    <source>
        <dbReference type="Google" id="ProtNLM"/>
    </source>
</evidence>
<reference evidence="3" key="1">
    <citation type="journal article" date="2019" name="Int. J. Syst. Evol. Microbiol.">
        <title>The Global Catalogue of Microorganisms (GCM) 10K type strain sequencing project: providing services to taxonomists for standard genome sequencing and annotation.</title>
        <authorList>
            <consortium name="The Broad Institute Genomics Platform"/>
            <consortium name="The Broad Institute Genome Sequencing Center for Infectious Disease"/>
            <person name="Wu L."/>
            <person name="Ma J."/>
        </authorList>
    </citation>
    <scope>NUCLEOTIDE SEQUENCE [LARGE SCALE GENOMIC DNA]</scope>
    <source>
        <strain evidence="3">JCM 16956</strain>
    </source>
</reference>
<dbReference type="InterPro" id="IPR038128">
    <property type="entry name" value="Gamma_PGA_hydro_sf"/>
</dbReference>
<dbReference type="Pfam" id="PF05908">
    <property type="entry name" value="Gamma_PGA_hydro"/>
    <property type="match status" value="2"/>
</dbReference>
<gene>
    <name evidence="2" type="ORF">GCM10022244_32460</name>
</gene>
<comment type="caution">
    <text evidence="2">The sequence shown here is derived from an EMBL/GenBank/DDBJ whole genome shotgun (WGS) entry which is preliminary data.</text>
</comment>
<sequence>MTFTSGTSRRTLLTSVAAAAAGLPLIGDLTGNAPAAAAATTTEPASNAVLYSKAEYQEGVHWMRRFRTHPRPELTDNLRHATEPVRSTAVLAPHGGGIEAGTSELCLAIAGYVLLAEDEAGTVTPEQAVVPGVPQRDYWMFEGLASSSELHVTSTHCDDPAALAVCSRNLYAVSLHGFAPKPDSPESAVSDKQILIGGRDQRLMRNLAASFAAHGLTADHTDPARRVAVTVAAPNSALNGDDPANIVNRTATGAGAQLEISTALRRAMFGDFSGAPARRRTAGSGTEPAHFWNAFVGAVRQAVDRHERGLAA</sequence>
<dbReference type="InterPro" id="IPR008585">
    <property type="entry name" value="Gamma_PGA_hydro"/>
</dbReference>
<proteinExistence type="predicted"/>
<organism evidence="2 3">
    <name type="scientific">Streptomyces gulbargensis</name>
    <dbReference type="NCBI Taxonomy" id="364901"/>
    <lineage>
        <taxon>Bacteria</taxon>
        <taxon>Bacillati</taxon>
        <taxon>Actinomycetota</taxon>
        <taxon>Actinomycetes</taxon>
        <taxon>Kitasatosporales</taxon>
        <taxon>Streptomycetaceae</taxon>
        <taxon>Streptomyces</taxon>
    </lineage>
</organism>
<dbReference type="RefSeq" id="WP_345283127.1">
    <property type="nucleotide sequence ID" value="NZ_BAABAJ010000008.1"/>
</dbReference>
<feature type="signal peptide" evidence="1">
    <location>
        <begin position="1"/>
        <end position="19"/>
    </location>
</feature>
<dbReference type="EMBL" id="BAABAJ010000008">
    <property type="protein sequence ID" value="GAA3920750.1"/>
    <property type="molecule type" value="Genomic_DNA"/>
</dbReference>
<dbReference type="Proteomes" id="UP001501000">
    <property type="component" value="Unassembled WGS sequence"/>
</dbReference>
<keyword evidence="1" id="KW-0732">Signal</keyword>
<dbReference type="PROSITE" id="PS51318">
    <property type="entry name" value="TAT"/>
    <property type="match status" value="1"/>
</dbReference>
<dbReference type="InterPro" id="IPR006311">
    <property type="entry name" value="TAT_signal"/>
</dbReference>